<dbReference type="GO" id="GO:0140097">
    <property type="term" value="F:catalytic activity, acting on DNA"/>
    <property type="evidence" value="ECO:0007669"/>
    <property type="project" value="UniProtKB-ARBA"/>
</dbReference>
<dbReference type="Pfam" id="PF00270">
    <property type="entry name" value="DEAD"/>
    <property type="match status" value="1"/>
</dbReference>
<feature type="non-terminal residue" evidence="2">
    <location>
        <position position="101"/>
    </location>
</feature>
<reference evidence="2 3" key="1">
    <citation type="journal article" date="2016" name="Sci. Rep.">
        <title>Metabolic traits of an uncultured archaeal lineage -MSBL1- from brine pools of the Red Sea.</title>
        <authorList>
            <person name="Mwirichia R."/>
            <person name="Alam I."/>
            <person name="Rashid M."/>
            <person name="Vinu M."/>
            <person name="Ba-Alawi W."/>
            <person name="Anthony Kamau A."/>
            <person name="Kamanda Ngugi D."/>
            <person name="Goker M."/>
            <person name="Klenk H.P."/>
            <person name="Bajic V."/>
            <person name="Stingl U."/>
        </authorList>
    </citation>
    <scope>NUCLEOTIDE SEQUENCE [LARGE SCALE GENOMIC DNA]</scope>
    <source>
        <strain evidence="2">SCGC-AAA259E19</strain>
    </source>
</reference>
<evidence type="ECO:0000313" key="3">
    <source>
        <dbReference type="Proteomes" id="UP000070284"/>
    </source>
</evidence>
<dbReference type="GO" id="GO:0120545">
    <property type="term" value="F:nucleic acid conformation isomerase activity"/>
    <property type="evidence" value="ECO:0007669"/>
    <property type="project" value="UniProtKB-ARBA"/>
</dbReference>
<dbReference type="GO" id="GO:0005737">
    <property type="term" value="C:cytoplasm"/>
    <property type="evidence" value="ECO:0007669"/>
    <property type="project" value="TreeGrafter"/>
</dbReference>
<dbReference type="PANTHER" id="PTHR14074:SF16">
    <property type="entry name" value="ANTIVIRAL INNATE IMMUNE RESPONSE RECEPTOR RIG-I"/>
    <property type="match status" value="1"/>
</dbReference>
<dbReference type="Proteomes" id="UP000070284">
    <property type="component" value="Unassembled WGS sequence"/>
</dbReference>
<dbReference type="InterPro" id="IPR011545">
    <property type="entry name" value="DEAD/DEAH_box_helicase_dom"/>
</dbReference>
<dbReference type="Gene3D" id="3.40.50.300">
    <property type="entry name" value="P-loop containing nucleotide triphosphate hydrolases"/>
    <property type="match status" value="1"/>
</dbReference>
<feature type="domain" description="Helicase ATP-binding" evidence="1">
    <location>
        <begin position="22"/>
        <end position="101"/>
    </location>
</feature>
<dbReference type="SUPFAM" id="SSF52540">
    <property type="entry name" value="P-loop containing nucleoside triphosphate hydrolases"/>
    <property type="match status" value="1"/>
</dbReference>
<proteinExistence type="predicted"/>
<evidence type="ECO:0000259" key="1">
    <source>
        <dbReference type="PROSITE" id="PS51192"/>
    </source>
</evidence>
<name>A0A133UIB8_9EURY</name>
<accession>A0A133UIB8</accession>
<protein>
    <recommendedName>
        <fullName evidence="1">Helicase ATP-binding domain-containing protein</fullName>
    </recommendedName>
</protein>
<dbReference type="InterPro" id="IPR027417">
    <property type="entry name" value="P-loop_NTPase"/>
</dbReference>
<evidence type="ECO:0000313" key="2">
    <source>
        <dbReference type="EMBL" id="KXA93890.1"/>
    </source>
</evidence>
<dbReference type="InterPro" id="IPR014001">
    <property type="entry name" value="Helicase_ATP-bd"/>
</dbReference>
<dbReference type="GO" id="GO:0003676">
    <property type="term" value="F:nucleic acid binding"/>
    <property type="evidence" value="ECO:0007669"/>
    <property type="project" value="InterPro"/>
</dbReference>
<keyword evidence="3" id="KW-1185">Reference proteome</keyword>
<organism evidence="2 3">
    <name type="scientific">candidate division MSBL1 archaeon SCGC-AAA259E19</name>
    <dbReference type="NCBI Taxonomy" id="1698264"/>
    <lineage>
        <taxon>Archaea</taxon>
        <taxon>Methanobacteriati</taxon>
        <taxon>Methanobacteriota</taxon>
        <taxon>candidate division MSBL1</taxon>
    </lineage>
</organism>
<dbReference type="EMBL" id="LHXO01000095">
    <property type="protein sequence ID" value="KXA93890.1"/>
    <property type="molecule type" value="Genomic_DNA"/>
</dbReference>
<dbReference type="InterPro" id="IPR051363">
    <property type="entry name" value="RLR_Helicase"/>
</dbReference>
<dbReference type="PANTHER" id="PTHR14074">
    <property type="entry name" value="HELICASE WITH DEATH DOMAIN-RELATED"/>
    <property type="match status" value="1"/>
</dbReference>
<dbReference type="GO" id="GO:0005524">
    <property type="term" value="F:ATP binding"/>
    <property type="evidence" value="ECO:0007669"/>
    <property type="project" value="InterPro"/>
</dbReference>
<gene>
    <name evidence="2" type="ORF">AKJ65_05800</name>
</gene>
<comment type="caution">
    <text evidence="2">The sequence shown here is derived from an EMBL/GenBank/DDBJ whole genome shotgun (WGS) entry which is preliminary data.</text>
</comment>
<sequence>MSLDLPSRLRGSFERREYQVKVFEEVRGGNSLVVLPTGLGKTMIAVFLVAEKMGEMQGPCLFLAPTRPLCEQHADTLREHLDAEVRLITGETHEPGEREDA</sequence>
<dbReference type="PROSITE" id="PS51192">
    <property type="entry name" value="HELICASE_ATP_BIND_1"/>
    <property type="match status" value="1"/>
</dbReference>
<dbReference type="AlphaFoldDB" id="A0A133UIB8"/>